<comment type="similarity">
    <text evidence="1">Belongs to the bacterial ribosomal protein bL35 family.</text>
</comment>
<dbReference type="InterPro" id="IPR037229">
    <property type="entry name" value="Ribosomal_bL35_sf"/>
</dbReference>
<dbReference type="Gene3D" id="4.10.410.60">
    <property type="match status" value="1"/>
</dbReference>
<evidence type="ECO:0000313" key="5">
    <source>
        <dbReference type="Proteomes" id="UP001648503"/>
    </source>
</evidence>
<dbReference type="Pfam" id="PF01632">
    <property type="entry name" value="Ribosomal_L35p"/>
    <property type="match status" value="1"/>
</dbReference>
<protein>
    <recommendedName>
        <fullName evidence="6">50S ribosomal protein L35</fullName>
    </recommendedName>
</protein>
<sequence>MASLLLARRLFPLIRPGGASFLAPQALLKPRLFTTVCAASSYSLLTSSYSSPTSSTLVTVQSSRAAVHVLQIQQRNAHTYIWKKIKNKVASKRKDKHYKLKNHSGAVARWLVVGGGMFKRAKAGHTRINSCRRQWKRITRRKRVLATSTQRNLLKKLIPYHRKKYMK</sequence>
<dbReference type="EMBL" id="JAFCIX010000093">
    <property type="protein sequence ID" value="KAH6598868.1"/>
    <property type="molecule type" value="Genomic_DNA"/>
</dbReference>
<evidence type="ECO:0000256" key="1">
    <source>
        <dbReference type="ARBA" id="ARBA00006598"/>
    </source>
</evidence>
<organism evidence="4 5">
    <name type="scientific">Batrachochytrium salamandrivorans</name>
    <dbReference type="NCBI Taxonomy" id="1357716"/>
    <lineage>
        <taxon>Eukaryota</taxon>
        <taxon>Fungi</taxon>
        <taxon>Fungi incertae sedis</taxon>
        <taxon>Chytridiomycota</taxon>
        <taxon>Chytridiomycota incertae sedis</taxon>
        <taxon>Chytridiomycetes</taxon>
        <taxon>Rhizophydiales</taxon>
        <taxon>Rhizophydiales incertae sedis</taxon>
        <taxon>Batrachochytrium</taxon>
    </lineage>
</organism>
<evidence type="ECO:0008006" key="6">
    <source>
        <dbReference type="Google" id="ProtNLM"/>
    </source>
</evidence>
<comment type="caution">
    <text evidence="4">The sequence shown here is derived from an EMBL/GenBank/DDBJ whole genome shotgun (WGS) entry which is preliminary data.</text>
</comment>
<evidence type="ECO:0000256" key="3">
    <source>
        <dbReference type="ARBA" id="ARBA00023274"/>
    </source>
</evidence>
<dbReference type="Proteomes" id="UP001648503">
    <property type="component" value="Unassembled WGS sequence"/>
</dbReference>
<reference evidence="4 5" key="1">
    <citation type="submission" date="2021-02" db="EMBL/GenBank/DDBJ databases">
        <title>Variation within the Batrachochytrium salamandrivorans European outbreak.</title>
        <authorList>
            <person name="Kelly M."/>
            <person name="Pasmans F."/>
            <person name="Shea T.P."/>
            <person name="Munoz J.F."/>
            <person name="Carranza S."/>
            <person name="Cuomo C.A."/>
            <person name="Martel A."/>
        </authorList>
    </citation>
    <scope>NUCLEOTIDE SEQUENCE [LARGE SCALE GENOMIC DNA]</scope>
    <source>
        <strain evidence="4 5">AMFP18/2</strain>
    </source>
</reference>
<keyword evidence="3" id="KW-0687">Ribonucleoprotein</keyword>
<evidence type="ECO:0000256" key="2">
    <source>
        <dbReference type="ARBA" id="ARBA00022980"/>
    </source>
</evidence>
<name>A0ABQ8FIR5_9FUNG</name>
<keyword evidence="5" id="KW-1185">Reference proteome</keyword>
<dbReference type="InterPro" id="IPR021137">
    <property type="entry name" value="Ribosomal_bL35-like"/>
</dbReference>
<dbReference type="SUPFAM" id="SSF143034">
    <property type="entry name" value="L35p-like"/>
    <property type="match status" value="1"/>
</dbReference>
<gene>
    <name evidence="4" type="ORF">BASA50_003375</name>
</gene>
<proteinExistence type="inferred from homology"/>
<evidence type="ECO:0000313" key="4">
    <source>
        <dbReference type="EMBL" id="KAH6598868.1"/>
    </source>
</evidence>
<keyword evidence="2" id="KW-0689">Ribosomal protein</keyword>
<accession>A0ABQ8FIR5</accession>